<dbReference type="EMBL" id="CP003540">
    <property type="protein sequence ID" value="AFK17177.1"/>
    <property type="molecule type" value="Genomic_DNA"/>
</dbReference>
<dbReference type="EC" id="1.-.-.-" evidence="3"/>
<proteinExistence type="predicted"/>
<comment type="similarity">
    <text evidence="1">To bacterial alkanal monooxygenase alpha and beta chains.</text>
</comment>
<dbReference type="AlphaFoldDB" id="A0AAU8PNV1"/>
<dbReference type="GO" id="GO:0016705">
    <property type="term" value="F:oxidoreductase activity, acting on paired donors, with incorporation or reduction of molecular oxygen"/>
    <property type="evidence" value="ECO:0007669"/>
    <property type="project" value="InterPro"/>
</dbReference>
<dbReference type="GO" id="GO:0005829">
    <property type="term" value="C:cytosol"/>
    <property type="evidence" value="ECO:0007669"/>
    <property type="project" value="TreeGrafter"/>
</dbReference>
<dbReference type="Gene3D" id="3.20.20.30">
    <property type="entry name" value="Luciferase-like domain"/>
    <property type="match status" value="1"/>
</dbReference>
<feature type="domain" description="Luciferase-like" evidence="2">
    <location>
        <begin position="20"/>
        <end position="254"/>
    </location>
</feature>
<reference evidence="3 4" key="1">
    <citation type="journal article" date="2013" name="J. Biotechnol.">
        <title>Genome sequence of Corynebacterium pseudotuberculosis biovar equi strain 258 and prediction of antigenic targets to improve biotechnological vaccine production.</title>
        <authorList>
            <person name="Soares S.C."/>
            <person name="Trost E."/>
            <person name="Ramos R.T."/>
            <person name="Carneiro A.R."/>
            <person name="Santos A.R."/>
            <person name="Pinto A.C."/>
            <person name="Barbosa E."/>
            <person name="Aburjaile F."/>
            <person name="Ali A."/>
            <person name="Diniz C.A."/>
            <person name="Hassan S.S."/>
            <person name="Fiaux K."/>
            <person name="Guimaraes L.C."/>
            <person name="Bakhtiar S.M."/>
            <person name="Pereira U."/>
            <person name="Almeida S.S."/>
            <person name="Abreu V.A."/>
            <person name="Rocha F.S."/>
            <person name="Dorella F.A."/>
            <person name="Miyoshi A."/>
            <person name="Silva A."/>
            <person name="Azevedo V."/>
            <person name="Tauch A."/>
        </authorList>
    </citation>
    <scope>NUCLEOTIDE SEQUENCE [LARGE SCALE GENOMIC DNA]</scope>
    <source>
        <strain evidence="3 4">258</strain>
    </source>
</reference>
<dbReference type="PANTHER" id="PTHR30137">
    <property type="entry name" value="LUCIFERASE-LIKE MONOOXYGENASE"/>
    <property type="match status" value="1"/>
</dbReference>
<dbReference type="InterPro" id="IPR011251">
    <property type="entry name" value="Luciferase-like_dom"/>
</dbReference>
<gene>
    <name evidence="3" type="ORF">CP258_07910</name>
</gene>
<dbReference type="PANTHER" id="PTHR30137:SF6">
    <property type="entry name" value="LUCIFERASE-LIKE MONOOXYGENASE"/>
    <property type="match status" value="1"/>
</dbReference>
<dbReference type="RefSeq" id="WP_014367425.1">
    <property type="nucleotide sequence ID" value="NC_017945.3"/>
</dbReference>
<dbReference type="KEGG" id="coe:CP258_07910"/>
<evidence type="ECO:0000256" key="1">
    <source>
        <dbReference type="ARBA" id="ARBA00007789"/>
    </source>
</evidence>
<keyword evidence="3" id="KW-0560">Oxidoreductase</keyword>
<dbReference type="InterPro" id="IPR019949">
    <property type="entry name" value="CmoO-like"/>
</dbReference>
<evidence type="ECO:0000313" key="4">
    <source>
        <dbReference type="Proteomes" id="UP000006465"/>
    </source>
</evidence>
<dbReference type="InterPro" id="IPR036661">
    <property type="entry name" value="Luciferase-like_sf"/>
</dbReference>
<evidence type="ECO:0000259" key="2">
    <source>
        <dbReference type="Pfam" id="PF00296"/>
    </source>
</evidence>
<accession>A0AAU8PNV1</accession>
<evidence type="ECO:0000313" key="3">
    <source>
        <dbReference type="EMBL" id="AFK17177.1"/>
    </source>
</evidence>
<sequence length="331" mass="36251">MNPPVPLSILDLVPIPRGETARKSFGRSVQLARAAERLGFSRIWYTKHHNMPTIASSSPAILIAHVANHTNHIRLGAGGIMLPNHAPYIVAEQFGTLAELHPGRIDLGLGRAPGTDQNTVGKALRRSPHAADAFPHDVAELQSYLSDHSPIPDIRAIPGSGTQVPLYVLGSSLFSARLAAELGLSYAFASHFAPKHLDEAIRTYRGEFRPSVNLDKPYVIAGVNVTWAESIQKSHEEANKVLRNVLRELSPRGEFLSCNQLDILANTHIGNKVREMLRFSAIGTAQTITDYLQKFIARTNADELILLFRASSWENQLQAVQEVGSTWGLAS</sequence>
<protein>
    <submittedName>
        <fullName evidence="3">MsnO8 family LLM class oxidoreductase</fullName>
        <ecNumber evidence="3">1.-.-.-</ecNumber>
    </submittedName>
</protein>
<dbReference type="NCBIfam" id="TIGR03558">
    <property type="entry name" value="oxido_grp_1"/>
    <property type="match status" value="1"/>
</dbReference>
<organism evidence="3 4">
    <name type="scientific">Corynebacterium pseudotuberculosis 258</name>
    <dbReference type="NCBI Taxonomy" id="1168865"/>
    <lineage>
        <taxon>Bacteria</taxon>
        <taxon>Bacillati</taxon>
        <taxon>Actinomycetota</taxon>
        <taxon>Actinomycetes</taxon>
        <taxon>Mycobacteriales</taxon>
        <taxon>Corynebacteriaceae</taxon>
        <taxon>Corynebacterium</taxon>
    </lineage>
</organism>
<name>A0AAU8PNV1_CORPS</name>
<dbReference type="InterPro" id="IPR050766">
    <property type="entry name" value="Bact_Lucif_Oxidored"/>
</dbReference>
<dbReference type="Pfam" id="PF00296">
    <property type="entry name" value="Bac_luciferase"/>
    <property type="match status" value="1"/>
</dbReference>
<dbReference type="Proteomes" id="UP000006465">
    <property type="component" value="Chromosome"/>
</dbReference>
<dbReference type="SUPFAM" id="SSF51679">
    <property type="entry name" value="Bacterial luciferase-like"/>
    <property type="match status" value="1"/>
</dbReference>